<dbReference type="AlphaFoldDB" id="A0A3N4VBY5"/>
<evidence type="ECO:0008006" key="3">
    <source>
        <dbReference type="Google" id="ProtNLM"/>
    </source>
</evidence>
<comment type="caution">
    <text evidence="1">The sequence shown here is derived from an EMBL/GenBank/DDBJ whole genome shotgun (WGS) entry which is preliminary data.</text>
</comment>
<gene>
    <name evidence="1" type="ORF">EDC50_2466</name>
</gene>
<evidence type="ECO:0000313" key="2">
    <source>
        <dbReference type="Proteomes" id="UP000269708"/>
    </source>
</evidence>
<proteinExistence type="predicted"/>
<evidence type="ECO:0000313" key="1">
    <source>
        <dbReference type="EMBL" id="RPE77201.1"/>
    </source>
</evidence>
<protein>
    <recommendedName>
        <fullName evidence="3">IclR-like helix-turn-helix domain-containing protein</fullName>
    </recommendedName>
</protein>
<sequence>MDEAPRGRTIIRQAFGAPARPERTLERNGRVTAMSDHTALALLRLLAEEDGQPLHRVARKLGIGVARLQYVLGTLGDDPQHEGLDLVMQLRDGQRLRLWLTRKGRRLCGVA</sequence>
<dbReference type="Proteomes" id="UP000269708">
    <property type="component" value="Unassembled WGS sequence"/>
</dbReference>
<accession>A0A3N4VBY5</accession>
<dbReference type="SUPFAM" id="SSF46785">
    <property type="entry name" value="Winged helix' DNA-binding domain"/>
    <property type="match status" value="1"/>
</dbReference>
<name>A0A3N4VBY5_9GAMM</name>
<keyword evidence="2" id="KW-1185">Reference proteome</keyword>
<dbReference type="EMBL" id="RKQN01000003">
    <property type="protein sequence ID" value="RPE77201.1"/>
    <property type="molecule type" value="Genomic_DNA"/>
</dbReference>
<reference evidence="1 2" key="1">
    <citation type="submission" date="2018-11" db="EMBL/GenBank/DDBJ databases">
        <title>Genomic Encyclopedia of Type Strains, Phase IV (KMG-IV): sequencing the most valuable type-strain genomes for metagenomic binning, comparative biology and taxonomic classification.</title>
        <authorList>
            <person name="Goeker M."/>
        </authorList>
    </citation>
    <scope>NUCLEOTIDE SEQUENCE [LARGE SCALE GENOMIC DNA]</scope>
    <source>
        <strain evidence="1 2">DSM 25623</strain>
    </source>
</reference>
<organism evidence="1 2">
    <name type="scientific">Vulcaniibacterium tengchongense</name>
    <dbReference type="NCBI Taxonomy" id="1273429"/>
    <lineage>
        <taxon>Bacteria</taxon>
        <taxon>Pseudomonadati</taxon>
        <taxon>Pseudomonadota</taxon>
        <taxon>Gammaproteobacteria</taxon>
        <taxon>Lysobacterales</taxon>
        <taxon>Lysobacteraceae</taxon>
        <taxon>Vulcaniibacterium</taxon>
    </lineage>
</organism>
<dbReference type="InterPro" id="IPR036390">
    <property type="entry name" value="WH_DNA-bd_sf"/>
</dbReference>